<dbReference type="AlphaFoldDB" id="A0A978VHE3"/>
<sequence>MKKTYQGTARAKRVQLQALHAEFENLRMKSGELVSEYFSRTMAIANKMRIHGEKLEDVTIVEKILRSMTVKFNFVVCSIEESKDIDTLSIDELQSSLLVHEQKLSKQDQEEQALQAETKGVWHDRGGSKGKIKHHKSGENKQIPVNFDSEDEGDKRQQATLEVLAEIQNIPDIPQRNQVIAATQLDVAVGSCPQRHRKRPAWMIDCECSNSTSTTQNENGFPSREFGSFKTLIGGSMGKGRLAASTKLRFLGLRGNTLSSAAVYSAKVPNCFGPSTAFSLMSPYTSSPTLNFSTLLPTFATTPATSYHGTI</sequence>
<proteinExistence type="predicted"/>
<evidence type="ECO:0000313" key="4">
    <source>
        <dbReference type="Proteomes" id="UP000813462"/>
    </source>
</evidence>
<comment type="caution">
    <text evidence="3">The sequence shown here is derived from an EMBL/GenBank/DDBJ whole genome shotgun (WGS) entry which is preliminary data.</text>
</comment>
<evidence type="ECO:0000313" key="3">
    <source>
        <dbReference type="EMBL" id="KAH7532512.1"/>
    </source>
</evidence>
<keyword evidence="1" id="KW-0175">Coiled coil</keyword>
<gene>
    <name evidence="3" type="ORF">FEM48_Zijuj04G0028100</name>
</gene>
<feature type="region of interest" description="Disordered" evidence="2">
    <location>
        <begin position="117"/>
        <end position="152"/>
    </location>
</feature>
<protein>
    <recommendedName>
        <fullName evidence="5">Retrovirus-related Pol polyprotein from transposon TNT 1-94</fullName>
    </recommendedName>
</protein>
<dbReference type="Pfam" id="PF14223">
    <property type="entry name" value="Retrotran_gag_2"/>
    <property type="match status" value="1"/>
</dbReference>
<dbReference type="EMBL" id="JAEACU010000004">
    <property type="protein sequence ID" value="KAH7532512.1"/>
    <property type="molecule type" value="Genomic_DNA"/>
</dbReference>
<dbReference type="PANTHER" id="PTHR35317">
    <property type="entry name" value="OS04G0629600 PROTEIN"/>
    <property type="match status" value="1"/>
</dbReference>
<dbReference type="Proteomes" id="UP000813462">
    <property type="component" value="Unassembled WGS sequence"/>
</dbReference>
<accession>A0A978VHE3</accession>
<organism evidence="3 4">
    <name type="scientific">Ziziphus jujuba var. spinosa</name>
    <dbReference type="NCBI Taxonomy" id="714518"/>
    <lineage>
        <taxon>Eukaryota</taxon>
        <taxon>Viridiplantae</taxon>
        <taxon>Streptophyta</taxon>
        <taxon>Embryophyta</taxon>
        <taxon>Tracheophyta</taxon>
        <taxon>Spermatophyta</taxon>
        <taxon>Magnoliopsida</taxon>
        <taxon>eudicotyledons</taxon>
        <taxon>Gunneridae</taxon>
        <taxon>Pentapetalae</taxon>
        <taxon>rosids</taxon>
        <taxon>fabids</taxon>
        <taxon>Rosales</taxon>
        <taxon>Rhamnaceae</taxon>
        <taxon>Paliureae</taxon>
        <taxon>Ziziphus</taxon>
    </lineage>
</organism>
<dbReference type="PANTHER" id="PTHR35317:SF27">
    <property type="entry name" value="RETROVIRUS-RELATED POL POLYPROTEIN FROM TRANSPOSON TNT 1-94"/>
    <property type="match status" value="1"/>
</dbReference>
<reference evidence="3" key="1">
    <citation type="journal article" date="2021" name="Front. Plant Sci.">
        <title>Chromosome-Scale Genome Assembly for Chinese Sour Jujube and Insights Into Its Genome Evolution and Domestication Signature.</title>
        <authorList>
            <person name="Shen L.-Y."/>
            <person name="Luo H."/>
            <person name="Wang X.-L."/>
            <person name="Wang X.-M."/>
            <person name="Qiu X.-J."/>
            <person name="Liu H."/>
            <person name="Zhou S.-S."/>
            <person name="Jia K.-H."/>
            <person name="Nie S."/>
            <person name="Bao Y.-T."/>
            <person name="Zhang R.-G."/>
            <person name="Yun Q.-Z."/>
            <person name="Chai Y.-H."/>
            <person name="Lu J.-Y."/>
            <person name="Li Y."/>
            <person name="Zhao S.-W."/>
            <person name="Mao J.-F."/>
            <person name="Jia S.-G."/>
            <person name="Mao Y.-M."/>
        </authorList>
    </citation>
    <scope>NUCLEOTIDE SEQUENCE</scope>
    <source>
        <strain evidence="3">AT0</strain>
        <tissue evidence="3">Leaf</tissue>
    </source>
</reference>
<feature type="coiled-coil region" evidence="1">
    <location>
        <begin position="90"/>
        <end position="117"/>
    </location>
</feature>
<evidence type="ECO:0008006" key="5">
    <source>
        <dbReference type="Google" id="ProtNLM"/>
    </source>
</evidence>
<evidence type="ECO:0000256" key="1">
    <source>
        <dbReference type="SAM" id="Coils"/>
    </source>
</evidence>
<evidence type="ECO:0000256" key="2">
    <source>
        <dbReference type="SAM" id="MobiDB-lite"/>
    </source>
</evidence>
<name>A0A978VHE3_ZIZJJ</name>